<dbReference type="RefSeq" id="XP_056772096.1">
    <property type="nucleotide sequence ID" value="XM_056904329.1"/>
</dbReference>
<proteinExistence type="predicted"/>
<dbReference type="Proteomes" id="UP001213681">
    <property type="component" value="Unassembled WGS sequence"/>
</dbReference>
<protein>
    <recommendedName>
        <fullName evidence="1">PD-(D/E)XK nuclease-like domain-containing protein</fullName>
    </recommendedName>
</protein>
<evidence type="ECO:0000313" key="3">
    <source>
        <dbReference type="Proteomes" id="UP001213681"/>
    </source>
</evidence>
<dbReference type="Pfam" id="PF20516">
    <property type="entry name" value="PDDEXK_12"/>
    <property type="match status" value="1"/>
</dbReference>
<reference evidence="2" key="2">
    <citation type="journal article" date="2023" name="IMA Fungus">
        <title>Comparative genomic study of the Penicillium genus elucidates a diverse pangenome and 15 lateral gene transfer events.</title>
        <authorList>
            <person name="Petersen C."/>
            <person name="Sorensen T."/>
            <person name="Nielsen M.R."/>
            <person name="Sondergaard T.E."/>
            <person name="Sorensen J.L."/>
            <person name="Fitzpatrick D.A."/>
            <person name="Frisvad J.C."/>
            <person name="Nielsen K.L."/>
        </authorList>
    </citation>
    <scope>NUCLEOTIDE SEQUENCE</scope>
    <source>
        <strain evidence="2">IBT 16125</strain>
    </source>
</reference>
<accession>A0AAD6CJS9</accession>
<dbReference type="GeneID" id="81594572"/>
<organism evidence="2 3">
    <name type="scientific">Penicillium daleae</name>
    <dbReference type="NCBI Taxonomy" id="63821"/>
    <lineage>
        <taxon>Eukaryota</taxon>
        <taxon>Fungi</taxon>
        <taxon>Dikarya</taxon>
        <taxon>Ascomycota</taxon>
        <taxon>Pezizomycotina</taxon>
        <taxon>Eurotiomycetes</taxon>
        <taxon>Eurotiomycetidae</taxon>
        <taxon>Eurotiales</taxon>
        <taxon>Aspergillaceae</taxon>
        <taxon>Penicillium</taxon>
    </lineage>
</organism>
<dbReference type="EMBL" id="JAPVEA010000001">
    <property type="protein sequence ID" value="KAJ5465249.1"/>
    <property type="molecule type" value="Genomic_DNA"/>
</dbReference>
<gene>
    <name evidence="2" type="ORF">N7458_000935</name>
</gene>
<reference evidence="2" key="1">
    <citation type="submission" date="2022-12" db="EMBL/GenBank/DDBJ databases">
        <authorList>
            <person name="Petersen C."/>
        </authorList>
    </citation>
    <scope>NUCLEOTIDE SEQUENCE</scope>
    <source>
        <strain evidence="2">IBT 16125</strain>
    </source>
</reference>
<sequence length="281" mass="31695">MMGMVSYPNRREEEIKEKEKQVPGLRVFREFVFAPSADRDQLGPTPSFDDASDLVKEALHCQGTKRSESGWNMAVHYPLLRKAICDSARPSQLIGFEPCTTAKIIREYLPPGATGKMVDFCIYVNPEAEPVACSEAEKLTRTLPAQVINHTDEYALRNWPIAVSIETKRQGEERLAAAELQLGTWHTAQWRLLERLVAQTGGTFDGLPFLPAIVVHGHMWSFAATTREGETTLLWLEQVFGSSSNILGVYKTIWSLQRLAKWASDVYWPWIRENALGVSED</sequence>
<dbReference type="InterPro" id="IPR046797">
    <property type="entry name" value="PDDEXK_12"/>
</dbReference>
<evidence type="ECO:0000259" key="1">
    <source>
        <dbReference type="Pfam" id="PF20516"/>
    </source>
</evidence>
<evidence type="ECO:0000313" key="2">
    <source>
        <dbReference type="EMBL" id="KAJ5465249.1"/>
    </source>
</evidence>
<comment type="caution">
    <text evidence="2">The sequence shown here is derived from an EMBL/GenBank/DDBJ whole genome shotgun (WGS) entry which is preliminary data.</text>
</comment>
<dbReference type="AlphaFoldDB" id="A0AAD6CJS9"/>
<feature type="domain" description="PD-(D/E)XK nuclease-like" evidence="1">
    <location>
        <begin position="31"/>
        <end position="268"/>
    </location>
</feature>
<keyword evidence="3" id="KW-1185">Reference proteome</keyword>
<name>A0AAD6CJS9_9EURO</name>